<feature type="region of interest" description="Disordered" evidence="1">
    <location>
        <begin position="1"/>
        <end position="317"/>
    </location>
</feature>
<feature type="domain" description="DUF3566" evidence="3">
    <location>
        <begin position="317"/>
        <end position="434"/>
    </location>
</feature>
<feature type="compositionally biased region" description="Low complexity" evidence="1">
    <location>
        <begin position="227"/>
        <end position="242"/>
    </location>
</feature>
<evidence type="ECO:0000256" key="1">
    <source>
        <dbReference type="SAM" id="MobiDB-lite"/>
    </source>
</evidence>
<feature type="transmembrane region" description="Helical" evidence="2">
    <location>
        <begin position="335"/>
        <end position="358"/>
    </location>
</feature>
<accession>A0ABW4VD08</accession>
<keyword evidence="5" id="KW-1185">Reference proteome</keyword>
<dbReference type="RefSeq" id="WP_377199096.1">
    <property type="nucleotide sequence ID" value="NZ_JBHUHF010000001.1"/>
</dbReference>
<name>A0ABW4VD08_9MICO</name>
<dbReference type="EMBL" id="JBHUHF010000001">
    <property type="protein sequence ID" value="MFD2027347.1"/>
    <property type="molecule type" value="Genomic_DNA"/>
</dbReference>
<comment type="caution">
    <text evidence="4">The sequence shown here is derived from an EMBL/GenBank/DDBJ whole genome shotgun (WGS) entry which is preliminary data.</text>
</comment>
<dbReference type="Pfam" id="PF12089">
    <property type="entry name" value="DUF3566"/>
    <property type="match status" value="1"/>
</dbReference>
<organism evidence="4 5">
    <name type="scientific">Promicromonospora aerolata</name>
    <dbReference type="NCBI Taxonomy" id="195749"/>
    <lineage>
        <taxon>Bacteria</taxon>
        <taxon>Bacillati</taxon>
        <taxon>Actinomycetota</taxon>
        <taxon>Actinomycetes</taxon>
        <taxon>Micrococcales</taxon>
        <taxon>Promicromonosporaceae</taxon>
        <taxon>Promicromonospora</taxon>
    </lineage>
</organism>
<dbReference type="Proteomes" id="UP001597338">
    <property type="component" value="Unassembled WGS sequence"/>
</dbReference>
<feature type="transmembrane region" description="Helical" evidence="2">
    <location>
        <begin position="392"/>
        <end position="420"/>
    </location>
</feature>
<evidence type="ECO:0000313" key="4">
    <source>
        <dbReference type="EMBL" id="MFD2027347.1"/>
    </source>
</evidence>
<protein>
    <submittedName>
        <fullName evidence="4">DUF3566 domain-containing protein</fullName>
    </submittedName>
</protein>
<evidence type="ECO:0000256" key="2">
    <source>
        <dbReference type="SAM" id="Phobius"/>
    </source>
</evidence>
<gene>
    <name evidence="4" type="ORF">ACFSL2_17695</name>
</gene>
<sequence length="435" mass="43476">MTSDKSGPVRTASPALDEDLETTRVRKDVTGDQAPAEAPGAEQSESGSGNGTASKNGAASNGAGSNGAASNGAPRADQNTEPRSGPGAVPAPPPPAPAPSGSTSPAAQPRTEAPVPPAPEDAGPGVPTTGGVWRSAYEAGRPGKEPKPAGPAAAAKGEPKAPPGLVSAIGRVSEKPDATAAEGTPTPPSAPAQEPDTDAKSWNRVPAPGAPPAPPTGAAEGTDGVRAGAMKAAQAALDAARSAAKKVTSIMPDDEGRTATPADESKTRPEMHYTAAGVRGTATPADPQTAPAGGPTAPAQPTSAPTPEAARPAPAGPRRVRLAISRVDPWSVMKLAFLLAVAIAIMTVVATAVFWSVLNSFGVFTTVQEFVVDAVGPQSNVNLTQFVEFPRVISLATLISICNIVLLTAIATIMAFLYNITAALVGGVHMTLTDD</sequence>
<feature type="compositionally biased region" description="Low complexity" evidence="1">
    <location>
        <begin position="99"/>
        <end position="109"/>
    </location>
</feature>
<evidence type="ECO:0000313" key="5">
    <source>
        <dbReference type="Proteomes" id="UP001597338"/>
    </source>
</evidence>
<evidence type="ECO:0000259" key="3">
    <source>
        <dbReference type="Pfam" id="PF12089"/>
    </source>
</evidence>
<keyword evidence="2" id="KW-0812">Transmembrane</keyword>
<reference evidence="5" key="1">
    <citation type="journal article" date="2019" name="Int. J. Syst. Evol. Microbiol.">
        <title>The Global Catalogue of Microorganisms (GCM) 10K type strain sequencing project: providing services to taxonomists for standard genome sequencing and annotation.</title>
        <authorList>
            <consortium name="The Broad Institute Genomics Platform"/>
            <consortium name="The Broad Institute Genome Sequencing Center for Infectious Disease"/>
            <person name="Wu L."/>
            <person name="Ma J."/>
        </authorList>
    </citation>
    <scope>NUCLEOTIDE SEQUENCE [LARGE SCALE GENOMIC DNA]</scope>
    <source>
        <strain evidence="5">CCM 7043</strain>
    </source>
</reference>
<feature type="compositionally biased region" description="Pro residues" evidence="1">
    <location>
        <begin position="89"/>
        <end position="98"/>
    </location>
</feature>
<dbReference type="InterPro" id="IPR021949">
    <property type="entry name" value="DUF3566_TM"/>
</dbReference>
<keyword evidence="2" id="KW-1133">Transmembrane helix</keyword>
<feature type="compositionally biased region" description="Basic and acidic residues" evidence="1">
    <location>
        <begin position="21"/>
        <end position="30"/>
    </location>
</feature>
<feature type="compositionally biased region" description="Low complexity" evidence="1">
    <location>
        <begin position="51"/>
        <end position="73"/>
    </location>
</feature>
<proteinExistence type="predicted"/>
<feature type="compositionally biased region" description="Low complexity" evidence="1">
    <location>
        <begin position="281"/>
        <end position="317"/>
    </location>
</feature>
<keyword evidence="2" id="KW-0472">Membrane</keyword>